<evidence type="ECO:0000313" key="5">
    <source>
        <dbReference type="EMBL" id="OYD53543.1"/>
    </source>
</evidence>
<evidence type="ECO:0000256" key="3">
    <source>
        <dbReference type="SAM" id="SignalP"/>
    </source>
</evidence>
<feature type="compositionally biased region" description="Low complexity" evidence="2">
    <location>
        <begin position="58"/>
        <end position="78"/>
    </location>
</feature>
<dbReference type="Proteomes" id="UP000215181">
    <property type="component" value="Unassembled WGS sequence"/>
</dbReference>
<feature type="coiled-coil region" evidence="1">
    <location>
        <begin position="95"/>
        <end position="157"/>
    </location>
</feature>
<dbReference type="EMBL" id="NOIH01000014">
    <property type="protein sequence ID" value="OYD53543.1"/>
    <property type="molecule type" value="Genomic_DNA"/>
</dbReference>
<feature type="region of interest" description="Disordered" evidence="2">
    <location>
        <begin position="53"/>
        <end position="94"/>
    </location>
</feature>
<dbReference type="AlphaFoldDB" id="A0A235EXN1"/>
<dbReference type="Pfam" id="PF13511">
    <property type="entry name" value="DUF4124"/>
    <property type="match status" value="1"/>
</dbReference>
<feature type="chain" id="PRO_5012940875" description="DUF4124 domain-containing protein" evidence="3">
    <location>
        <begin position="22"/>
        <end position="162"/>
    </location>
</feature>
<protein>
    <recommendedName>
        <fullName evidence="4">DUF4124 domain-containing protein</fullName>
    </recommendedName>
</protein>
<reference evidence="5 6" key="1">
    <citation type="submission" date="2017-07" db="EMBL/GenBank/DDBJ databases">
        <title>Thauera sp. KNDSS-Mac4 genome sequence and assembly.</title>
        <authorList>
            <person name="Mayilraj S."/>
        </authorList>
    </citation>
    <scope>NUCLEOTIDE SEQUENCE [LARGE SCALE GENOMIC DNA]</scope>
    <source>
        <strain evidence="5 6">KNDSS-Mac4</strain>
    </source>
</reference>
<dbReference type="RefSeq" id="WP_094268833.1">
    <property type="nucleotide sequence ID" value="NZ_JAQVFK010000072.1"/>
</dbReference>
<feature type="compositionally biased region" description="Basic and acidic residues" evidence="2">
    <location>
        <begin position="83"/>
        <end position="94"/>
    </location>
</feature>
<evidence type="ECO:0000313" key="6">
    <source>
        <dbReference type="Proteomes" id="UP000215181"/>
    </source>
</evidence>
<gene>
    <name evidence="5" type="ORF">CGK74_12770</name>
</gene>
<evidence type="ECO:0000256" key="1">
    <source>
        <dbReference type="SAM" id="Coils"/>
    </source>
</evidence>
<feature type="domain" description="DUF4124" evidence="4">
    <location>
        <begin position="11"/>
        <end position="63"/>
    </location>
</feature>
<sequence length="162" mass="17911">MQPFRILPLILLLGAALPVQAEVYKCTDAEGRITYTNDRNAARGCKALDTDQTISTVPAPARRPSAGPATSPAGTPSSFPRVSPDDQRARDDSRRQVLEAELATEESALTAAEQALAEQESVRMGDERNYQKVLDRLQPFKDKVELHKRNIEALRREISGLR</sequence>
<evidence type="ECO:0000256" key="2">
    <source>
        <dbReference type="SAM" id="MobiDB-lite"/>
    </source>
</evidence>
<dbReference type="InterPro" id="IPR025392">
    <property type="entry name" value="DUF4124"/>
</dbReference>
<proteinExistence type="predicted"/>
<keyword evidence="1" id="KW-0175">Coiled coil</keyword>
<feature type="signal peptide" evidence="3">
    <location>
        <begin position="1"/>
        <end position="21"/>
    </location>
</feature>
<evidence type="ECO:0000259" key="4">
    <source>
        <dbReference type="Pfam" id="PF13511"/>
    </source>
</evidence>
<dbReference type="OrthoDB" id="5298561at2"/>
<keyword evidence="6" id="KW-1185">Reference proteome</keyword>
<name>A0A235EXN1_9RHOO</name>
<organism evidence="5 6">
    <name type="scientific">Thauera propionica</name>
    <dbReference type="NCBI Taxonomy" id="2019431"/>
    <lineage>
        <taxon>Bacteria</taxon>
        <taxon>Pseudomonadati</taxon>
        <taxon>Pseudomonadota</taxon>
        <taxon>Betaproteobacteria</taxon>
        <taxon>Rhodocyclales</taxon>
        <taxon>Zoogloeaceae</taxon>
        <taxon>Thauera</taxon>
    </lineage>
</organism>
<keyword evidence="3" id="KW-0732">Signal</keyword>
<comment type="caution">
    <text evidence="5">The sequence shown here is derived from an EMBL/GenBank/DDBJ whole genome shotgun (WGS) entry which is preliminary data.</text>
</comment>
<accession>A0A235EXN1</accession>